<dbReference type="Gene3D" id="1.20.1250.20">
    <property type="entry name" value="MFS general substrate transporter like domains"/>
    <property type="match status" value="1"/>
</dbReference>
<evidence type="ECO:0000313" key="11">
    <source>
        <dbReference type="EMBL" id="KAF4227616.1"/>
    </source>
</evidence>
<reference evidence="11" key="2">
    <citation type="submission" date="2020-04" db="EMBL/GenBank/DDBJ databases">
        <authorList>
            <person name="Santos R.A.C."/>
            <person name="Steenwyk J.L."/>
            <person name="Rivero-Menendez O."/>
            <person name="Mead M.E."/>
            <person name="Silva L.P."/>
            <person name="Bastos R.W."/>
            <person name="Alastruey-Izquierdo A."/>
            <person name="Goldman G.H."/>
            <person name="Rokas A."/>
        </authorList>
    </citation>
    <scope>NUCLEOTIDE SEQUENCE</scope>
    <source>
        <strain evidence="11">CNM-CM6805</strain>
    </source>
</reference>
<comment type="caution">
    <text evidence="11">The sequence shown here is derived from an EMBL/GenBank/DDBJ whole genome shotgun (WGS) entry which is preliminary data.</text>
</comment>
<keyword evidence="4 9" id="KW-0812">Transmembrane</keyword>
<evidence type="ECO:0000256" key="6">
    <source>
        <dbReference type="ARBA" id="ARBA00023136"/>
    </source>
</evidence>
<keyword evidence="12" id="KW-1185">Reference proteome</keyword>
<dbReference type="Pfam" id="PF00083">
    <property type="entry name" value="Sugar_tr"/>
    <property type="match status" value="1"/>
</dbReference>
<feature type="transmembrane region" description="Helical" evidence="9">
    <location>
        <begin position="339"/>
        <end position="360"/>
    </location>
</feature>
<feature type="transmembrane region" description="Helical" evidence="9">
    <location>
        <begin position="121"/>
        <end position="139"/>
    </location>
</feature>
<dbReference type="GO" id="GO:0005351">
    <property type="term" value="F:carbohydrate:proton symporter activity"/>
    <property type="evidence" value="ECO:0007669"/>
    <property type="project" value="TreeGrafter"/>
</dbReference>
<comment type="subcellular location">
    <subcellularLocation>
        <location evidence="1">Membrane</location>
        <topology evidence="1">Multi-pass membrane protein</topology>
    </subcellularLocation>
</comment>
<dbReference type="FunFam" id="1.20.1250.20:FF:000134">
    <property type="entry name" value="MFS sugar transporter protein"/>
    <property type="match status" value="1"/>
</dbReference>
<feature type="transmembrane region" description="Helical" evidence="9">
    <location>
        <begin position="367"/>
        <end position="390"/>
    </location>
</feature>
<evidence type="ECO:0000256" key="2">
    <source>
        <dbReference type="ARBA" id="ARBA00010992"/>
    </source>
</evidence>
<feature type="region of interest" description="Disordered" evidence="8">
    <location>
        <begin position="1"/>
        <end position="22"/>
    </location>
</feature>
<dbReference type="InterPro" id="IPR005829">
    <property type="entry name" value="Sugar_transporter_CS"/>
</dbReference>
<proteinExistence type="inferred from homology"/>
<evidence type="ECO:0000259" key="10">
    <source>
        <dbReference type="PROSITE" id="PS50850"/>
    </source>
</evidence>
<reference evidence="11" key="1">
    <citation type="journal article" date="2020" name="bioRxiv">
        <title>Genomic and phenotypic heterogeneity of clinical isolates of the human pathogens Aspergillus fumigatus, Aspergillus lentulus and Aspergillus fumigatiaffinis.</title>
        <authorList>
            <person name="dos Santos R.A.C."/>
            <person name="Steenwyk J.L."/>
            <person name="Rivero-Menendez O."/>
            <person name="Mead M.E."/>
            <person name="Silva L.P."/>
            <person name="Bastos R.W."/>
            <person name="Alastruey-Izquierdo A."/>
            <person name="Goldman G.H."/>
            <person name="Rokas A."/>
        </authorList>
    </citation>
    <scope>NUCLEOTIDE SEQUENCE</scope>
    <source>
        <strain evidence="11">CNM-CM6805</strain>
    </source>
</reference>
<dbReference type="PROSITE" id="PS00216">
    <property type="entry name" value="SUGAR_TRANSPORT_1"/>
    <property type="match status" value="1"/>
</dbReference>
<feature type="transmembrane region" description="Helical" evidence="9">
    <location>
        <begin position="212"/>
        <end position="232"/>
    </location>
</feature>
<dbReference type="EMBL" id="JAAAPX010000173">
    <property type="protein sequence ID" value="KAF4227616.1"/>
    <property type="molecule type" value="Genomic_DNA"/>
</dbReference>
<feature type="transmembrane region" description="Helical" evidence="9">
    <location>
        <begin position="402"/>
        <end position="424"/>
    </location>
</feature>
<evidence type="ECO:0000256" key="5">
    <source>
        <dbReference type="ARBA" id="ARBA00022989"/>
    </source>
</evidence>
<dbReference type="AlphaFoldDB" id="A0A8H4M470"/>
<feature type="transmembrane region" description="Helical" evidence="9">
    <location>
        <begin position="436"/>
        <end position="455"/>
    </location>
</feature>
<dbReference type="SUPFAM" id="SSF103473">
    <property type="entry name" value="MFS general substrate transporter"/>
    <property type="match status" value="1"/>
</dbReference>
<dbReference type="GO" id="GO:0016020">
    <property type="term" value="C:membrane"/>
    <property type="evidence" value="ECO:0007669"/>
    <property type="project" value="UniProtKB-SubCell"/>
</dbReference>
<accession>A0A8H4M470</accession>
<evidence type="ECO:0000256" key="1">
    <source>
        <dbReference type="ARBA" id="ARBA00004141"/>
    </source>
</evidence>
<keyword evidence="6 9" id="KW-0472">Membrane</keyword>
<feature type="domain" description="Major facilitator superfamily (MFS) profile" evidence="10">
    <location>
        <begin position="53"/>
        <end position="490"/>
    </location>
</feature>
<dbReference type="InterPro" id="IPR003663">
    <property type="entry name" value="Sugar/inositol_transpt"/>
</dbReference>
<organism evidence="11 12">
    <name type="scientific">Aspergillus fumigatiaffinis</name>
    <dbReference type="NCBI Taxonomy" id="340414"/>
    <lineage>
        <taxon>Eukaryota</taxon>
        <taxon>Fungi</taxon>
        <taxon>Dikarya</taxon>
        <taxon>Ascomycota</taxon>
        <taxon>Pezizomycotina</taxon>
        <taxon>Eurotiomycetes</taxon>
        <taxon>Eurotiomycetidae</taxon>
        <taxon>Eurotiales</taxon>
        <taxon>Aspergillaceae</taxon>
        <taxon>Aspergillus</taxon>
        <taxon>Aspergillus subgen. Fumigati</taxon>
    </lineage>
</organism>
<feature type="transmembrane region" description="Helical" evidence="9">
    <location>
        <begin position="92"/>
        <end position="114"/>
    </location>
</feature>
<evidence type="ECO:0000256" key="7">
    <source>
        <dbReference type="RuleBase" id="RU003346"/>
    </source>
</evidence>
<feature type="transmembrane region" description="Helical" evidence="9">
    <location>
        <begin position="145"/>
        <end position="168"/>
    </location>
</feature>
<dbReference type="PANTHER" id="PTHR48022:SF3">
    <property type="entry name" value="HEXOSE TRANSPORTER PROTEIN (AFU_ORTHOLOGUE AFUA_8G04480)-RELATED"/>
    <property type="match status" value="1"/>
</dbReference>
<dbReference type="InterPro" id="IPR036259">
    <property type="entry name" value="MFS_trans_sf"/>
</dbReference>
<name>A0A8H4M470_9EURO</name>
<evidence type="ECO:0000256" key="8">
    <source>
        <dbReference type="SAM" id="MobiDB-lite"/>
    </source>
</evidence>
<keyword evidence="3 7" id="KW-0813">Transport</keyword>
<feature type="transmembrane region" description="Helical" evidence="9">
    <location>
        <begin position="47"/>
        <end position="66"/>
    </location>
</feature>
<feature type="transmembrane region" description="Helical" evidence="9">
    <location>
        <begin position="467"/>
        <end position="486"/>
    </location>
</feature>
<evidence type="ECO:0000313" key="12">
    <source>
        <dbReference type="Proteomes" id="UP000653565"/>
    </source>
</evidence>
<dbReference type="Proteomes" id="UP000653565">
    <property type="component" value="Unassembled WGS sequence"/>
</dbReference>
<dbReference type="NCBIfam" id="TIGR00879">
    <property type="entry name" value="SP"/>
    <property type="match status" value="1"/>
</dbReference>
<keyword evidence="5 9" id="KW-1133">Transmembrane helix</keyword>
<feature type="transmembrane region" description="Helical" evidence="9">
    <location>
        <begin position="301"/>
        <end position="327"/>
    </location>
</feature>
<gene>
    <name evidence="11" type="ORF">CNMCM6805_002787</name>
</gene>
<protein>
    <recommendedName>
        <fullName evidence="10">Major facilitator superfamily (MFS) profile domain-containing protein</fullName>
    </recommendedName>
</protein>
<dbReference type="InterPro" id="IPR005828">
    <property type="entry name" value="MFS_sugar_transport-like"/>
</dbReference>
<dbReference type="InterPro" id="IPR050360">
    <property type="entry name" value="MFS_Sugar_Transporters"/>
</dbReference>
<dbReference type="InterPro" id="IPR020846">
    <property type="entry name" value="MFS_dom"/>
</dbReference>
<comment type="similarity">
    <text evidence="2 7">Belongs to the major facilitator superfamily. Sugar transporter (TC 2.A.1.1) family.</text>
</comment>
<sequence>MLYSTHSTGNQAMESPDSNTPRKTAVEVEVAVVSPLTDPAWYRQSHLLYLNYIIISLVLFSSANGYDGSLMNGLQAVNEWNRFMDYPTGVKLGWINAIILLGSGVGSPIAAWVSNRFGRKPGLYVGYIFMILGSVLQTASPNRTAFLLARLSIGVASAFFGVAAPLLINEMAHPRHRGIVNSLFMTGWYMGGSVSGWVIFGVRSYSSSWSWRLPSLLQALLPAVALPGLLLAPESPRWLISQRREEEAHAILTRYHAGGRRSSLVDAEFQEICATIRAEQDAHKGASYLEVFRTPGNRHRLIISLSLGFFAQWVGNGVISYYLTLILNTVGVTSARDQTLILACMQMWNLLFSIVGSVLIDRFGRRPLFLSSALIMLASYVVVTALSGSFAVTRHAATGVAVIPFLFIFFAGYGVAVTPLLTAYPCEIWPFRLRSRGLAVTWMSTICAAFFNIFVNPIALEAIAWKYYLVFIAVLLLFGVTAYFLYPETKGYTLEQVAIIFDGPTRLVDDIETEPEPVDITQYPKGVTSATHRETI</sequence>
<evidence type="ECO:0000256" key="9">
    <source>
        <dbReference type="SAM" id="Phobius"/>
    </source>
</evidence>
<dbReference type="PROSITE" id="PS50850">
    <property type="entry name" value="MFS"/>
    <property type="match status" value="1"/>
</dbReference>
<feature type="transmembrane region" description="Helical" evidence="9">
    <location>
        <begin position="180"/>
        <end position="200"/>
    </location>
</feature>
<dbReference type="PANTHER" id="PTHR48022">
    <property type="entry name" value="PLASTIDIC GLUCOSE TRANSPORTER 4"/>
    <property type="match status" value="1"/>
</dbReference>
<evidence type="ECO:0000256" key="4">
    <source>
        <dbReference type="ARBA" id="ARBA00022692"/>
    </source>
</evidence>
<evidence type="ECO:0000256" key="3">
    <source>
        <dbReference type="ARBA" id="ARBA00022448"/>
    </source>
</evidence>